<name>A0A0G1KC97_9BACT</name>
<feature type="transmembrane region" description="Helical" evidence="1">
    <location>
        <begin position="31"/>
        <end position="54"/>
    </location>
</feature>
<comment type="caution">
    <text evidence="2">The sequence shown here is derived from an EMBL/GenBank/DDBJ whole genome shotgun (WGS) entry which is preliminary data.</text>
</comment>
<protein>
    <submittedName>
        <fullName evidence="2">Uncharacterized protein</fullName>
    </submittedName>
</protein>
<evidence type="ECO:0000256" key="1">
    <source>
        <dbReference type="SAM" id="Phobius"/>
    </source>
</evidence>
<dbReference type="AlphaFoldDB" id="A0A0G1KC97"/>
<keyword evidence="1" id="KW-1133">Transmembrane helix</keyword>
<gene>
    <name evidence="2" type="ORF">UW78_C0011G0012</name>
</gene>
<sequence>MDFDTEKMEELLELTRENNKILRSMRKAQKVTTLFSFVYWIIILGSIFGTYYYFQPTIQKYIKITQVSLDTLQQLEGQAGAIPSDVKMFRSLLSPNTK</sequence>
<dbReference type="EMBL" id="LCJQ01000011">
    <property type="protein sequence ID" value="KKT81381.1"/>
    <property type="molecule type" value="Genomic_DNA"/>
</dbReference>
<organism evidence="2 3">
    <name type="scientific">Candidatus Azambacteria bacterium GW2011_GWA1_44_9</name>
    <dbReference type="NCBI Taxonomy" id="1618610"/>
    <lineage>
        <taxon>Bacteria</taxon>
        <taxon>Candidatus Azamiibacteriota</taxon>
    </lineage>
</organism>
<reference evidence="2 3" key="1">
    <citation type="journal article" date="2015" name="Nature">
        <title>rRNA introns, odd ribosomes, and small enigmatic genomes across a large radiation of phyla.</title>
        <authorList>
            <person name="Brown C.T."/>
            <person name="Hug L.A."/>
            <person name="Thomas B.C."/>
            <person name="Sharon I."/>
            <person name="Castelle C.J."/>
            <person name="Singh A."/>
            <person name="Wilkins M.J."/>
            <person name="Williams K.H."/>
            <person name="Banfield J.F."/>
        </authorList>
    </citation>
    <scope>NUCLEOTIDE SEQUENCE [LARGE SCALE GENOMIC DNA]</scope>
</reference>
<evidence type="ECO:0000313" key="2">
    <source>
        <dbReference type="EMBL" id="KKT81381.1"/>
    </source>
</evidence>
<dbReference type="Proteomes" id="UP000034595">
    <property type="component" value="Unassembled WGS sequence"/>
</dbReference>
<keyword evidence="1" id="KW-0812">Transmembrane</keyword>
<keyword evidence="1" id="KW-0472">Membrane</keyword>
<evidence type="ECO:0000313" key="3">
    <source>
        <dbReference type="Proteomes" id="UP000034595"/>
    </source>
</evidence>
<accession>A0A0G1KC97</accession>
<proteinExistence type="predicted"/>